<organism evidence="1 2">
    <name type="scientific">Paramecium primaurelia</name>
    <dbReference type="NCBI Taxonomy" id="5886"/>
    <lineage>
        <taxon>Eukaryota</taxon>
        <taxon>Sar</taxon>
        <taxon>Alveolata</taxon>
        <taxon>Ciliophora</taxon>
        <taxon>Intramacronucleata</taxon>
        <taxon>Oligohymenophorea</taxon>
        <taxon>Peniculida</taxon>
        <taxon>Parameciidae</taxon>
        <taxon>Paramecium</taxon>
    </lineage>
</organism>
<dbReference type="EMBL" id="CAJJDM010000136">
    <property type="protein sequence ID" value="CAD8107389.1"/>
    <property type="molecule type" value="Genomic_DNA"/>
</dbReference>
<keyword evidence="2" id="KW-1185">Reference proteome</keyword>
<accession>A0A8S1PXZ8</accession>
<name>A0A8S1PXZ8_PARPR</name>
<comment type="caution">
    <text evidence="1">The sequence shown here is derived from an EMBL/GenBank/DDBJ whole genome shotgun (WGS) entry which is preliminary data.</text>
</comment>
<proteinExistence type="predicted"/>
<protein>
    <submittedName>
        <fullName evidence="1">Uncharacterized protein</fullName>
    </submittedName>
</protein>
<evidence type="ECO:0000313" key="2">
    <source>
        <dbReference type="Proteomes" id="UP000688137"/>
    </source>
</evidence>
<dbReference type="Proteomes" id="UP000688137">
    <property type="component" value="Unassembled WGS sequence"/>
</dbReference>
<evidence type="ECO:0000313" key="1">
    <source>
        <dbReference type="EMBL" id="CAD8107389.1"/>
    </source>
</evidence>
<dbReference type="AlphaFoldDB" id="A0A8S1PXZ8"/>
<sequence length="195" mass="22043">MINRPPVPKFSDECSTPKRSSDLLEEVQHLVFKMNLDDAIEKKAIAILNNLNIPNTSLHAQALIHCAMNELNQPLPKANVKVEYLSKCIQNQYSSLISTLCQKLKLNSKATKVCCILLQQMQPLINKLPKQLQNAISVKIATDIIYLKQGGINAKIIAQMANIKVEQFQINLNRIKPFAFKIIQDLFNYISNNSQ</sequence>
<reference evidence="1" key="1">
    <citation type="submission" date="2021-01" db="EMBL/GenBank/DDBJ databases">
        <authorList>
            <consortium name="Genoscope - CEA"/>
            <person name="William W."/>
        </authorList>
    </citation>
    <scope>NUCLEOTIDE SEQUENCE</scope>
</reference>
<gene>
    <name evidence="1" type="ORF">PPRIM_AZ9-3.1.T1330144</name>
</gene>
<dbReference type="OMA" id="NTSLHAQ"/>